<evidence type="ECO:0000313" key="1">
    <source>
        <dbReference type="EMBL" id="KII73296.1"/>
    </source>
</evidence>
<accession>A0A0C2N117</accession>
<reference evidence="1 2" key="1">
    <citation type="journal article" date="2014" name="Genome Biol. Evol.">
        <title>The genome of the myxosporean Thelohanellus kitauei shows adaptations to nutrient acquisition within its fish host.</title>
        <authorList>
            <person name="Yang Y."/>
            <person name="Xiong J."/>
            <person name="Zhou Z."/>
            <person name="Huo F."/>
            <person name="Miao W."/>
            <person name="Ran C."/>
            <person name="Liu Y."/>
            <person name="Zhang J."/>
            <person name="Feng J."/>
            <person name="Wang M."/>
            <person name="Wang M."/>
            <person name="Wang L."/>
            <person name="Yao B."/>
        </authorList>
    </citation>
    <scope>NUCLEOTIDE SEQUENCE [LARGE SCALE GENOMIC DNA]</scope>
    <source>
        <strain evidence="1">Wuqing</strain>
    </source>
</reference>
<name>A0A0C2N117_THEKT</name>
<sequence>MSVSRLGICLKKIKTIMNDLVMALSDETYIEKIQSNDHFYMYEDVKSKIANRFNEDFINGVFSECQSYLWNIYEKLEPEILHIDAYDICRQIMAKTLYSFNESNYLDDRTAQHYIRQFNVESCNNLRVSSNDDYFGMHESVIASNRPLQTNVFSKLPFHGLLRWFGLIFEMKLIFGDTESKLENFDDDEYI</sequence>
<dbReference type="EMBL" id="JWZT01000903">
    <property type="protein sequence ID" value="KII73296.1"/>
    <property type="molecule type" value="Genomic_DNA"/>
</dbReference>
<dbReference type="AlphaFoldDB" id="A0A0C2N117"/>
<organism evidence="1 2">
    <name type="scientific">Thelohanellus kitauei</name>
    <name type="common">Myxosporean</name>
    <dbReference type="NCBI Taxonomy" id="669202"/>
    <lineage>
        <taxon>Eukaryota</taxon>
        <taxon>Metazoa</taxon>
        <taxon>Cnidaria</taxon>
        <taxon>Myxozoa</taxon>
        <taxon>Myxosporea</taxon>
        <taxon>Bivalvulida</taxon>
        <taxon>Platysporina</taxon>
        <taxon>Myxobolidae</taxon>
        <taxon>Thelohanellus</taxon>
    </lineage>
</organism>
<protein>
    <submittedName>
        <fullName evidence="1">Uncharacterized protein</fullName>
    </submittedName>
</protein>
<keyword evidence="2" id="KW-1185">Reference proteome</keyword>
<proteinExistence type="predicted"/>
<comment type="caution">
    <text evidence="1">The sequence shown here is derived from an EMBL/GenBank/DDBJ whole genome shotgun (WGS) entry which is preliminary data.</text>
</comment>
<gene>
    <name evidence="1" type="ORF">RF11_04881</name>
</gene>
<dbReference type="Proteomes" id="UP000031668">
    <property type="component" value="Unassembled WGS sequence"/>
</dbReference>
<evidence type="ECO:0000313" key="2">
    <source>
        <dbReference type="Proteomes" id="UP000031668"/>
    </source>
</evidence>